<comment type="caution">
    <text evidence="2">The sequence shown here is derived from an EMBL/GenBank/DDBJ whole genome shotgun (WGS) entry which is preliminary data.</text>
</comment>
<dbReference type="AlphaFoldDB" id="A0A7C3PGC2"/>
<dbReference type="EMBL" id="DSRU01000258">
    <property type="protein sequence ID" value="HFM99613.1"/>
    <property type="molecule type" value="Genomic_DNA"/>
</dbReference>
<protein>
    <submittedName>
        <fullName evidence="2">Uncharacterized protein</fullName>
    </submittedName>
</protein>
<feature type="compositionally biased region" description="Basic residues" evidence="1">
    <location>
        <begin position="27"/>
        <end position="41"/>
    </location>
</feature>
<accession>A0A7C3PGC2</accession>
<feature type="region of interest" description="Disordered" evidence="1">
    <location>
        <begin position="1"/>
        <end position="52"/>
    </location>
</feature>
<feature type="compositionally biased region" description="Basic and acidic residues" evidence="1">
    <location>
        <begin position="1"/>
        <end position="17"/>
    </location>
</feature>
<name>A0A7C3PGC2_9CYAN</name>
<reference evidence="2" key="1">
    <citation type="journal article" date="2020" name="mSystems">
        <title>Genome- and Community-Level Interaction Insights into Carbon Utilization and Element Cycling Functions of Hydrothermarchaeota in Hydrothermal Sediment.</title>
        <authorList>
            <person name="Zhou Z."/>
            <person name="Liu Y."/>
            <person name="Xu W."/>
            <person name="Pan J."/>
            <person name="Luo Z.H."/>
            <person name="Li M."/>
        </authorList>
    </citation>
    <scope>NUCLEOTIDE SEQUENCE [LARGE SCALE GENOMIC DNA]</scope>
    <source>
        <strain evidence="2">SpSt-418</strain>
    </source>
</reference>
<evidence type="ECO:0000313" key="2">
    <source>
        <dbReference type="EMBL" id="HFM99613.1"/>
    </source>
</evidence>
<sequence>MARQLKRWESPRKEGRNNKGKGGSARQRQRRKQMQTLRKKLKEQSDLFDQGKPPRFPFLLGAIAQFQNVATPLPKSRNATRLSVIHKLKVIH</sequence>
<evidence type="ECO:0000256" key="1">
    <source>
        <dbReference type="SAM" id="MobiDB-lite"/>
    </source>
</evidence>
<gene>
    <name evidence="2" type="ORF">ENR64_18000</name>
</gene>
<organism evidence="2">
    <name type="scientific">Oscillatoriales cyanobacterium SpSt-418</name>
    <dbReference type="NCBI Taxonomy" id="2282169"/>
    <lineage>
        <taxon>Bacteria</taxon>
        <taxon>Bacillati</taxon>
        <taxon>Cyanobacteriota</taxon>
        <taxon>Cyanophyceae</taxon>
        <taxon>Oscillatoriophycideae</taxon>
        <taxon>Oscillatoriales</taxon>
    </lineage>
</organism>
<proteinExistence type="predicted"/>